<dbReference type="Proteomes" id="UP000736672">
    <property type="component" value="Unassembled WGS sequence"/>
</dbReference>
<dbReference type="InterPro" id="IPR036047">
    <property type="entry name" value="F-box-like_dom_sf"/>
</dbReference>
<comment type="caution">
    <text evidence="3">The sequence shown here is derived from an EMBL/GenBank/DDBJ whole genome shotgun (WGS) entry which is preliminary data.</text>
</comment>
<evidence type="ECO:0000313" key="4">
    <source>
        <dbReference type="Proteomes" id="UP000736672"/>
    </source>
</evidence>
<dbReference type="SMART" id="SM00256">
    <property type="entry name" value="FBOX"/>
    <property type="match status" value="1"/>
</dbReference>
<reference evidence="3" key="1">
    <citation type="journal article" date="2021" name="Nat. Commun.">
        <title>Genetic determinants of endophytism in the Arabidopsis root mycobiome.</title>
        <authorList>
            <person name="Mesny F."/>
            <person name="Miyauchi S."/>
            <person name="Thiergart T."/>
            <person name="Pickel B."/>
            <person name="Atanasova L."/>
            <person name="Karlsson M."/>
            <person name="Huettel B."/>
            <person name="Barry K.W."/>
            <person name="Haridas S."/>
            <person name="Chen C."/>
            <person name="Bauer D."/>
            <person name="Andreopoulos W."/>
            <person name="Pangilinan J."/>
            <person name="LaButti K."/>
            <person name="Riley R."/>
            <person name="Lipzen A."/>
            <person name="Clum A."/>
            <person name="Drula E."/>
            <person name="Henrissat B."/>
            <person name="Kohler A."/>
            <person name="Grigoriev I.V."/>
            <person name="Martin F.M."/>
            <person name="Hacquard S."/>
        </authorList>
    </citation>
    <scope>NUCLEOTIDE SEQUENCE</scope>
    <source>
        <strain evidence="3">FSSC 5 MPI-SDFR-AT-0091</strain>
    </source>
</reference>
<keyword evidence="4" id="KW-1185">Reference proteome</keyword>
<dbReference type="CDD" id="cd09917">
    <property type="entry name" value="F-box_SF"/>
    <property type="match status" value="1"/>
</dbReference>
<evidence type="ECO:0000259" key="2">
    <source>
        <dbReference type="PROSITE" id="PS50181"/>
    </source>
</evidence>
<feature type="domain" description="F-box" evidence="2">
    <location>
        <begin position="12"/>
        <end position="60"/>
    </location>
</feature>
<dbReference type="OrthoDB" id="3226064at2759"/>
<gene>
    <name evidence="3" type="ORF">B0J15DRAFT_457613</name>
</gene>
<evidence type="ECO:0000256" key="1">
    <source>
        <dbReference type="SAM" id="MobiDB-lite"/>
    </source>
</evidence>
<accession>A0A9P9RE36</accession>
<dbReference type="InterPro" id="IPR001810">
    <property type="entry name" value="F-box_dom"/>
</dbReference>
<sequence length="555" mass="62547">MDDTSLPGAGESKLLTLLPAEVLHHILQFLPPADLVLRVPCVCSALHAFIKGNRNLFRQVYLDVLDEPTDNTGLNWEQEVRDLVRLETICNRQAAADKVRFKRIALRSHLDHQRTSTETYQRDELDFVHHIVTHLLKNASPSDESVNPSRTHATSRNAALLQRIFRDGTTSEAFLQRSSLFERVRDHHHHSASAAPQSVNADRRAIQQKSAHLHCLHGRPILNAGRLRSHRTYPFACSKVYDMREYTMNSRWGPFLADGSDGVDWEKVEAILVVLSNNVGPRRKVPQIFGEIWDKPFSGSWPDSFKVPPPRDLTSLEARDPYGVTGTCDFFAFNFPDHDFVAPHAPRPALDVGEATRLIMLRLQVTSIQNPGPDDGQDLPVVHFKGVSRSLDDSFDHNANSNIRGTVRLTREGEVRWTTFSIFHGVERWRSEGVQIGGVRSARGVVGNWFDRDYDDHGPAGPTAFWKVGTADQVANMEDDLLPNALFLPYAALIDMDAEIDLEADMSYNSDDEDEEDDDDDEMDGEELSELLHDAELPLTDVDVSDLIIVHHQQL</sequence>
<feature type="compositionally biased region" description="Acidic residues" evidence="1">
    <location>
        <begin position="509"/>
        <end position="529"/>
    </location>
</feature>
<name>A0A9P9RE36_FUSSL</name>
<feature type="region of interest" description="Disordered" evidence="1">
    <location>
        <begin position="509"/>
        <end position="533"/>
    </location>
</feature>
<dbReference type="Pfam" id="PF12937">
    <property type="entry name" value="F-box-like"/>
    <property type="match status" value="1"/>
</dbReference>
<protein>
    <recommendedName>
        <fullName evidence="2">F-box domain-containing protein</fullName>
    </recommendedName>
</protein>
<dbReference type="Gene3D" id="1.20.1280.50">
    <property type="match status" value="1"/>
</dbReference>
<dbReference type="AlphaFoldDB" id="A0A9P9RE36"/>
<proteinExistence type="predicted"/>
<organism evidence="3 4">
    <name type="scientific">Fusarium solani</name>
    <name type="common">Filamentous fungus</name>
    <dbReference type="NCBI Taxonomy" id="169388"/>
    <lineage>
        <taxon>Eukaryota</taxon>
        <taxon>Fungi</taxon>
        <taxon>Dikarya</taxon>
        <taxon>Ascomycota</taxon>
        <taxon>Pezizomycotina</taxon>
        <taxon>Sordariomycetes</taxon>
        <taxon>Hypocreomycetidae</taxon>
        <taxon>Hypocreales</taxon>
        <taxon>Nectriaceae</taxon>
        <taxon>Fusarium</taxon>
        <taxon>Fusarium solani species complex</taxon>
    </lineage>
</organism>
<dbReference type="SUPFAM" id="SSF81383">
    <property type="entry name" value="F-box domain"/>
    <property type="match status" value="1"/>
</dbReference>
<dbReference type="PROSITE" id="PS50181">
    <property type="entry name" value="FBOX"/>
    <property type="match status" value="1"/>
</dbReference>
<dbReference type="EMBL" id="JAGTJS010000001">
    <property type="protein sequence ID" value="KAH7275439.1"/>
    <property type="molecule type" value="Genomic_DNA"/>
</dbReference>
<evidence type="ECO:0000313" key="3">
    <source>
        <dbReference type="EMBL" id="KAH7275439.1"/>
    </source>
</evidence>